<evidence type="ECO:0000256" key="1">
    <source>
        <dbReference type="HAMAP-Rule" id="MF_04164"/>
    </source>
</evidence>
<keyword evidence="1" id="KW-0805">Transcription regulation</keyword>
<dbReference type="GO" id="GO:0019086">
    <property type="term" value="P:late viral transcription"/>
    <property type="evidence" value="ECO:0007669"/>
    <property type="project" value="UniProtKB-UniRule"/>
</dbReference>
<dbReference type="InterPro" id="IPR046386">
    <property type="entry name" value="T4_sigma-like_factor"/>
</dbReference>
<keyword evidence="1" id="KW-0945">Host-virus interaction</keyword>
<feature type="region of interest" description="Interaction with host RNAP core and recognition of the promoter specific element" evidence="1">
    <location>
        <begin position="19"/>
        <end position="119"/>
    </location>
</feature>
<gene>
    <name evidence="3" type="primary">55</name>
</gene>
<organism evidence="3 4">
    <name type="scientific">Edwardsiella phage PEi20</name>
    <dbReference type="NCBI Taxonomy" id="1608310"/>
    <lineage>
        <taxon>Viruses</taxon>
        <taxon>Duplodnaviria</taxon>
        <taxon>Heunggongvirae</taxon>
        <taxon>Uroviricota</taxon>
        <taxon>Caudoviricetes</taxon>
        <taxon>Pantevenvirales</taxon>
        <taxon>Straboviridae</taxon>
        <taxon>Tevenvirinae</taxon>
        <taxon>Kanagawavirus</taxon>
        <taxon>Kanagawavirus pei20</taxon>
    </lineage>
</organism>
<dbReference type="EMBL" id="AP014714">
    <property type="protein sequence ID" value="BAQ22716.1"/>
    <property type="molecule type" value="Genomic_DNA"/>
</dbReference>
<evidence type="ECO:0000313" key="3">
    <source>
        <dbReference type="EMBL" id="BAQ22716.1"/>
    </source>
</evidence>
<feature type="region of interest" description="Disordered" evidence="2">
    <location>
        <begin position="165"/>
        <end position="190"/>
    </location>
</feature>
<evidence type="ECO:0000313" key="4">
    <source>
        <dbReference type="Proteomes" id="UP000204657"/>
    </source>
</evidence>
<keyword evidence="1" id="KW-0238">DNA-binding</keyword>
<keyword evidence="1" id="KW-1195">Viral transcription</keyword>
<feature type="site" description="Interaction with host RNAP" evidence="1">
    <location>
        <position position="76"/>
    </location>
</feature>
<dbReference type="GO" id="GO:0016987">
    <property type="term" value="F:sigma factor activity"/>
    <property type="evidence" value="ECO:0007669"/>
    <property type="project" value="UniProtKB-UniRule"/>
</dbReference>
<protein>
    <recommendedName>
        <fullName evidence="1">RNA polymerase sigma-like factor</fullName>
    </recommendedName>
    <alternativeName>
        <fullName evidence="1">Promoter specificity factor</fullName>
    </alternativeName>
</protein>
<feature type="DNA-binding region" evidence="1">
    <location>
        <position position="120"/>
    </location>
</feature>
<comment type="subunit">
    <text evidence="1">Interacts with the host RNA polymerase catalytic core formed by RpoA, RpoB, RpoC and RpoZ to form the RNAP-gp55 holoenzyme. Part of the transcription activation complex containing host RNAP, the viral RNA polymerase sigma-like factor, the late transcription coactivator, and the sliding clamp. Interacts with the terminase large subunit; this interaction may load the terminase onto DNA for packaging.</text>
</comment>
<sequence length="190" mass="21871">MSKEAAMEVKRTKNNYVNNKELLKAISKWKQELNANTDPNKIVRQNDVIGLAIMLIAEGLSKRFNFSGYTQSWKDEMIADGIEAAIKGLHNFDETKYDNPHAYITTACFNAFVQRIKKERKEMAKKYSYFVHNVYDSRDDDIVALADETFIQDIYDKMTQYETSLIKPPGSDKSDEPKEGGLDFLYEANN</sequence>
<comment type="similarity">
    <text evidence="1">Belongs to the Tevenvirinae RNA polymerase sigma-like factor family.</text>
</comment>
<dbReference type="RefSeq" id="YP_009190224.1">
    <property type="nucleotide sequence ID" value="NC_028683.1"/>
</dbReference>
<keyword evidence="1" id="KW-0804">Transcription</keyword>
<dbReference type="GO" id="GO:0003677">
    <property type="term" value="F:DNA binding"/>
    <property type="evidence" value="ECO:0007669"/>
    <property type="project" value="UniProtKB-UniRule"/>
</dbReference>
<evidence type="ECO:0000256" key="2">
    <source>
        <dbReference type="SAM" id="MobiDB-lite"/>
    </source>
</evidence>
<dbReference type="HAMAP" id="MF_04164">
    <property type="entry name" value="T4_Sigma_like_factor"/>
    <property type="match status" value="1"/>
</dbReference>
<keyword evidence="1" id="KW-0731">Sigma factor</keyword>
<accession>A0A0B6VTM8</accession>
<dbReference type="KEGG" id="vg:26519072"/>
<comment type="function">
    <text evidence="1">Plays a role in the transcription of the viral late genes by acting as a late promoter recognition subunit. Associates with host RNA polymerase (RNAP) core and thus replaces the host sigma-70/rpoD subunit in the complex. May also play a role in DNA packaging by interacting with the terminase subunit gp17.</text>
</comment>
<dbReference type="GeneID" id="26519072"/>
<dbReference type="GO" id="GO:0016779">
    <property type="term" value="F:nucleotidyltransferase activity"/>
    <property type="evidence" value="ECO:0007669"/>
    <property type="project" value="UniProtKB-KW"/>
</dbReference>
<proteinExistence type="inferred from homology"/>
<reference evidence="3 4" key="1">
    <citation type="submission" date="2015-02" db="EMBL/GenBank/DDBJ databases">
        <title>Complete genome sequences of Edwardsiella bacteriophages, PEi20 and PEi26.</title>
        <authorList>
            <person name="Yasuike M."/>
            <person name="Nishiki I."/>
            <person name="Iwasaki Y."/>
            <person name="Nakamura Y."/>
            <person name="Fujiwara A."/>
            <person name="Hassan E.S."/>
            <person name="Mahmoud M.M."/>
            <person name="Kawato Y."/>
            <person name="Nagai S."/>
            <person name="Kobayashi T."/>
            <person name="Ototake M."/>
            <person name="Nakai T."/>
        </authorList>
    </citation>
    <scope>NUCLEOTIDE SEQUENCE [LARGE SCALE GENOMIC DNA]</scope>
</reference>
<keyword evidence="1" id="KW-0808">Transferase</keyword>
<keyword evidence="1" id="KW-0548">Nucleotidyltransferase</keyword>
<keyword evidence="4" id="KW-1185">Reference proteome</keyword>
<feature type="compositionally biased region" description="Basic and acidic residues" evidence="2">
    <location>
        <begin position="170"/>
        <end position="181"/>
    </location>
</feature>
<dbReference type="Proteomes" id="UP000204657">
    <property type="component" value="Segment"/>
</dbReference>
<feature type="site" description="Interaction with host RNAP" evidence="1">
    <location>
        <position position="80"/>
    </location>
</feature>
<feature type="site" description="Interaction with host RNAP" evidence="1">
    <location>
        <position position="83"/>
    </location>
</feature>
<dbReference type="OrthoDB" id="11446at10239"/>
<name>A0A0B6VTM8_9CAUD</name>